<dbReference type="PATRIC" id="fig|1618408.3.peg.311"/>
<evidence type="ECO:0008006" key="5">
    <source>
        <dbReference type="Google" id="ProtNLM"/>
    </source>
</evidence>
<dbReference type="EMBL" id="LBZV01000004">
    <property type="protein sequence ID" value="KKR78080.1"/>
    <property type="molecule type" value="Genomic_DNA"/>
</dbReference>
<name>A0A0G0W169_9BACT</name>
<dbReference type="Pfam" id="PF12732">
    <property type="entry name" value="YtxH"/>
    <property type="match status" value="1"/>
</dbReference>
<feature type="coiled-coil region" evidence="1">
    <location>
        <begin position="49"/>
        <end position="87"/>
    </location>
</feature>
<sequence length="130" mass="14793">MSEAKNHNHNQEKSPNNSFSLFLSGIVVGAILTYLFTTESGRKIKDELLKESSKLLDNLGDEIGKAKEKIEEKSEAFQRQIPKATQAVKEQIEDIKDEVVESAEKIPTQVEEIQKKGRRFFFKKHTSAEN</sequence>
<evidence type="ECO:0000256" key="2">
    <source>
        <dbReference type="SAM" id="Phobius"/>
    </source>
</evidence>
<evidence type="ECO:0000313" key="3">
    <source>
        <dbReference type="EMBL" id="KKR78080.1"/>
    </source>
</evidence>
<dbReference type="AlphaFoldDB" id="A0A0G0W169"/>
<evidence type="ECO:0000256" key="1">
    <source>
        <dbReference type="SAM" id="Coils"/>
    </source>
</evidence>
<dbReference type="InterPro" id="IPR024623">
    <property type="entry name" value="YtxH"/>
</dbReference>
<comment type="caution">
    <text evidence="3">The sequence shown here is derived from an EMBL/GenBank/DDBJ whole genome shotgun (WGS) entry which is preliminary data.</text>
</comment>
<accession>A0A0G0W169</accession>
<organism evidence="3 4">
    <name type="scientific">Candidatus Curtissbacteria bacterium GW2011_GWA1_40_9</name>
    <dbReference type="NCBI Taxonomy" id="1618408"/>
    <lineage>
        <taxon>Bacteria</taxon>
        <taxon>Candidatus Curtissiibacteriota</taxon>
    </lineage>
</organism>
<proteinExistence type="predicted"/>
<feature type="transmembrane region" description="Helical" evidence="2">
    <location>
        <begin position="20"/>
        <end position="37"/>
    </location>
</feature>
<reference evidence="3 4" key="1">
    <citation type="journal article" date="2015" name="Nature">
        <title>rRNA introns, odd ribosomes, and small enigmatic genomes across a large radiation of phyla.</title>
        <authorList>
            <person name="Brown C.T."/>
            <person name="Hug L.A."/>
            <person name="Thomas B.C."/>
            <person name="Sharon I."/>
            <person name="Castelle C.J."/>
            <person name="Singh A."/>
            <person name="Wilkins M.J."/>
            <person name="Williams K.H."/>
            <person name="Banfield J.F."/>
        </authorList>
    </citation>
    <scope>NUCLEOTIDE SEQUENCE [LARGE SCALE GENOMIC DNA]</scope>
</reference>
<keyword evidence="2" id="KW-1133">Transmembrane helix</keyword>
<gene>
    <name evidence="3" type="ORF">UU23_C0004G0062</name>
</gene>
<dbReference type="Proteomes" id="UP000034292">
    <property type="component" value="Unassembled WGS sequence"/>
</dbReference>
<protein>
    <recommendedName>
        <fullName evidence="5">General stress protein</fullName>
    </recommendedName>
</protein>
<evidence type="ECO:0000313" key="4">
    <source>
        <dbReference type="Proteomes" id="UP000034292"/>
    </source>
</evidence>
<keyword evidence="2" id="KW-0812">Transmembrane</keyword>
<keyword evidence="1" id="KW-0175">Coiled coil</keyword>
<keyword evidence="2" id="KW-0472">Membrane</keyword>
<dbReference type="STRING" id="1618408.UU23_C0004G0062"/>